<feature type="region of interest" description="Disordered" evidence="1">
    <location>
        <begin position="281"/>
        <end position="502"/>
    </location>
</feature>
<evidence type="ECO:0000313" key="2">
    <source>
        <dbReference type="EMBL" id="KAG6476690.1"/>
    </source>
</evidence>
<feature type="region of interest" description="Disordered" evidence="1">
    <location>
        <begin position="607"/>
        <end position="633"/>
    </location>
</feature>
<reference evidence="2 3" key="1">
    <citation type="submission" date="2020-08" db="EMBL/GenBank/DDBJ databases">
        <title>Plant Genome Project.</title>
        <authorList>
            <person name="Zhang R.-G."/>
        </authorList>
    </citation>
    <scope>NUCLEOTIDE SEQUENCE [LARGE SCALE GENOMIC DNA]</scope>
    <source>
        <tissue evidence="2">Rhizome</tissue>
    </source>
</reference>
<feature type="compositionally biased region" description="Low complexity" evidence="1">
    <location>
        <begin position="328"/>
        <end position="352"/>
    </location>
</feature>
<feature type="compositionally biased region" description="Gly residues" evidence="1">
    <location>
        <begin position="30"/>
        <end position="40"/>
    </location>
</feature>
<evidence type="ECO:0000313" key="3">
    <source>
        <dbReference type="Proteomes" id="UP000734854"/>
    </source>
</evidence>
<dbReference type="PANTHER" id="PTHR31949:SF3">
    <property type="entry name" value="RUN_FYVE DOMAIN PROTEIN"/>
    <property type="match status" value="1"/>
</dbReference>
<feature type="region of interest" description="Disordered" evidence="1">
    <location>
        <begin position="26"/>
        <end position="45"/>
    </location>
</feature>
<feature type="compositionally biased region" description="Polar residues" evidence="1">
    <location>
        <begin position="301"/>
        <end position="313"/>
    </location>
</feature>
<dbReference type="GO" id="GO:0043622">
    <property type="term" value="P:cortical microtubule organization"/>
    <property type="evidence" value="ECO:0007669"/>
    <property type="project" value="TreeGrafter"/>
</dbReference>
<feature type="region of interest" description="Disordered" evidence="1">
    <location>
        <begin position="67"/>
        <end position="95"/>
    </location>
</feature>
<dbReference type="PANTHER" id="PTHR31949">
    <property type="entry name" value="GASTRIC MUCIN-LIKE PROTEIN"/>
    <property type="match status" value="1"/>
</dbReference>
<dbReference type="GO" id="GO:0055028">
    <property type="term" value="C:cortical microtubule"/>
    <property type="evidence" value="ECO:0007669"/>
    <property type="project" value="TreeGrafter"/>
</dbReference>
<feature type="compositionally biased region" description="Low complexity" evidence="1">
    <location>
        <begin position="914"/>
        <end position="924"/>
    </location>
</feature>
<proteinExistence type="predicted"/>
<protein>
    <submittedName>
        <fullName evidence="2">Uncharacterized protein</fullName>
    </submittedName>
</protein>
<feature type="compositionally biased region" description="Polar residues" evidence="1">
    <location>
        <begin position="421"/>
        <end position="438"/>
    </location>
</feature>
<name>A0A8J5EYM0_ZINOF</name>
<dbReference type="EMBL" id="JACMSC010000018">
    <property type="protein sequence ID" value="KAG6476690.1"/>
    <property type="molecule type" value="Genomic_DNA"/>
</dbReference>
<comment type="caution">
    <text evidence="2">The sequence shown here is derived from an EMBL/GenBank/DDBJ whole genome shotgun (WGS) entry which is preliminary data.</text>
</comment>
<gene>
    <name evidence="2" type="ORF">ZIOFF_065936</name>
</gene>
<feature type="compositionally biased region" description="Basic and acidic residues" evidence="1">
    <location>
        <begin position="67"/>
        <end position="94"/>
    </location>
</feature>
<feature type="compositionally biased region" description="Low complexity" evidence="1">
    <location>
        <begin position="466"/>
        <end position="478"/>
    </location>
</feature>
<feature type="compositionally biased region" description="Low complexity" evidence="1">
    <location>
        <begin position="486"/>
        <end position="496"/>
    </location>
</feature>
<organism evidence="2 3">
    <name type="scientific">Zingiber officinale</name>
    <name type="common">Ginger</name>
    <name type="synonym">Amomum zingiber</name>
    <dbReference type="NCBI Taxonomy" id="94328"/>
    <lineage>
        <taxon>Eukaryota</taxon>
        <taxon>Viridiplantae</taxon>
        <taxon>Streptophyta</taxon>
        <taxon>Embryophyta</taxon>
        <taxon>Tracheophyta</taxon>
        <taxon>Spermatophyta</taxon>
        <taxon>Magnoliopsida</taxon>
        <taxon>Liliopsida</taxon>
        <taxon>Zingiberales</taxon>
        <taxon>Zingiberaceae</taxon>
        <taxon>Zingiber</taxon>
    </lineage>
</organism>
<feature type="region of interest" description="Disordered" evidence="1">
    <location>
        <begin position="910"/>
        <end position="933"/>
    </location>
</feature>
<sequence>MGKGFGEGEFRRKGVWGRRQWRERGLGRVSSGGKGFGEGDNGGKGDWGGRVREIRACDGYVFRREGETKRDGSDGKFGEREKRRGHRSNSEKVRRCASPRIRRSLRFLRAEAAAEKRPRLLTWSLGVCRSPKRGAARFLERRSPARELKVESACAQRRGHVLGTGYPLKAKDDDLLLFNEVQNRERDNSLLHSDDFDESISKLRYFSNTNLGIMIPTRTESNDIFNADGGKNDYDWYVSLISGISYWHMTTPSHYAAKRSLSVLNVEWTIAMLLTPPETPLFTSLDDDVSQPVNVPRGRTRTQYISNSKTAISEKTPRLKRSSESPHRLSSSPRSSYSVSHSRSRPTSVTHSSPPPVRQPATHSRSPSTPPTRPSLPARRSLTPTSWRMSTGSSTGKRWTSPVTANRGNSASPKLRGWQTDLPSFSTDVPHNLRTSLTDLPATRLRGLSPISGHRRRSTSNCGRHSVSPTSSKTVTSSHNRGEQLSSISKQSAASSNEDDSESHAFIGVPYNAAATKDKDFAHTRSMGFSKKPSRSPSSSSAPKRSFDLVIRQMYLYLLMSVDTISVLVDEKNGKAEIEGVSYFADHHKTPQNMFRPLLSSVPVTTFHSGKPSSVHRPIFSRNSSRTTSSNSSSELGTSVVLYLQDSDNNQSDQAGDLDRKKVTRLQEDIFVFDKLCEINEDTCHNTSVPKCGNSIEIIDMSLSNEVESKLDNLTINGVLVDTVASQGSSFAVDVSGNHASEKMIRCSTCGKYFNVLEVDKNVCQECSVPSCLVNSKEPRNNVPTHEIDSVENLSICLNCGKSFIVKDMILDRCQECDAIYGLNVLKGSGTKQVTTQDDPEGKLGYGMQRETTLSILHDSRDHFMPNQHGQLSEKVEADFSTGCEPCLRTDEDVDNLSKHEILNLNELDDPESCSKCESPPSQSTSCRSDNAGNSEGTGIAALLMNTTSSRKWPLMRGKSISATDILFPEPCYGGTDMNALKHSLGRDSSSASSSIDLGPSGQTYRHLLHQLSYRRNDIDNARCESLISDSEKFTVIGKAIYPQIQMEQVSSLISFALEDEVENEVSSAEKPDNLGGKPYLSTTKHISTKQAAIGTYVSSHSTSSLAMGSILMQLGEENNQHDTSIASNPRRSSISCGNTDEVWSYNRERSNEEVERLANQGASSTEDSYTLTNMVCGTQEISDTAATSSPLIILDQQSEMVSCQNAQVDGTSAAVTSHMEGFQEDCISKPVEKDVLFSELGSNFAQDPTIAEPMATAESPKKQMQRSFTLEEATDTVLFCSSIVHDTAYKAATIALDKEFPANKFSLQPVAFLASSAPRIKDFREASIRYTKSPRKLKQRKPETADKLSSVEITEITPCNKKDSDVYDNAKPPKLESKCNCTVM</sequence>
<feature type="compositionally biased region" description="Basic and acidic residues" evidence="1">
    <location>
        <begin position="315"/>
        <end position="327"/>
    </location>
</feature>
<keyword evidence="3" id="KW-1185">Reference proteome</keyword>
<dbReference type="Proteomes" id="UP000734854">
    <property type="component" value="Unassembled WGS sequence"/>
</dbReference>
<accession>A0A8J5EYM0</accession>
<feature type="compositionally biased region" description="Polar residues" evidence="1">
    <location>
        <begin position="383"/>
        <end position="412"/>
    </location>
</feature>
<feature type="compositionally biased region" description="Low complexity" evidence="1">
    <location>
        <begin position="621"/>
        <end position="633"/>
    </location>
</feature>
<evidence type="ECO:0000256" key="1">
    <source>
        <dbReference type="SAM" id="MobiDB-lite"/>
    </source>
</evidence>